<evidence type="ECO:0000259" key="2">
    <source>
        <dbReference type="SMART" id="SM00645"/>
    </source>
</evidence>
<dbReference type="STRING" id="3088.A0A383VWE6"/>
<dbReference type="InterPro" id="IPR038765">
    <property type="entry name" value="Papain-like_cys_pep_sf"/>
</dbReference>
<dbReference type="InterPro" id="IPR013128">
    <property type="entry name" value="Peptidase_C1A"/>
</dbReference>
<evidence type="ECO:0000313" key="3">
    <source>
        <dbReference type="EMBL" id="SZX69797.1"/>
    </source>
</evidence>
<dbReference type="PANTHER" id="PTHR12411">
    <property type="entry name" value="CYSTEINE PROTEASE FAMILY C1-RELATED"/>
    <property type="match status" value="1"/>
</dbReference>
<organism evidence="3 4">
    <name type="scientific">Tetradesmus obliquus</name>
    <name type="common">Green alga</name>
    <name type="synonym">Acutodesmus obliquus</name>
    <dbReference type="NCBI Taxonomy" id="3088"/>
    <lineage>
        <taxon>Eukaryota</taxon>
        <taxon>Viridiplantae</taxon>
        <taxon>Chlorophyta</taxon>
        <taxon>core chlorophytes</taxon>
        <taxon>Chlorophyceae</taxon>
        <taxon>CS clade</taxon>
        <taxon>Sphaeropleales</taxon>
        <taxon>Scenedesmaceae</taxon>
        <taxon>Tetradesmus</taxon>
    </lineage>
</organism>
<dbReference type="SMART" id="SM00645">
    <property type="entry name" value="Pept_C1"/>
    <property type="match status" value="1"/>
</dbReference>
<evidence type="ECO:0000256" key="1">
    <source>
        <dbReference type="ARBA" id="ARBA00008455"/>
    </source>
</evidence>
<dbReference type="Pfam" id="PF00112">
    <property type="entry name" value="Peptidase_C1"/>
    <property type="match status" value="1"/>
</dbReference>
<reference evidence="3 4" key="1">
    <citation type="submission" date="2016-10" db="EMBL/GenBank/DDBJ databases">
        <authorList>
            <person name="Cai Z."/>
        </authorList>
    </citation>
    <scope>NUCLEOTIDE SEQUENCE [LARGE SCALE GENOMIC DNA]</scope>
</reference>
<keyword evidence="4" id="KW-1185">Reference proteome</keyword>
<comment type="similarity">
    <text evidence="1">Belongs to the peptidase C1 family.</text>
</comment>
<sequence>MALHELAQRISKARARTLKRAVVQSEFCDTPQLKLWILIRMAATALTHGNTLHQLAASAKPVQATEASYQYDAVDTLSCNGSDERSAMQQTLNLHWAYVPAGSNADLMRAVTHAPTQIGVRADGWAWQYYKAGVVPCNADAIYPYTTHHVAVVGYGFDKQLRKPFYTIKNSWGSGWGEQGFIRVQRNCTKSSKALYGPFVMLGEKPIMPVLTE</sequence>
<evidence type="ECO:0000313" key="4">
    <source>
        <dbReference type="Proteomes" id="UP000256970"/>
    </source>
</evidence>
<dbReference type="GO" id="GO:0008234">
    <property type="term" value="F:cysteine-type peptidase activity"/>
    <property type="evidence" value="ECO:0007669"/>
    <property type="project" value="InterPro"/>
</dbReference>
<dbReference type="InterPro" id="IPR000668">
    <property type="entry name" value="Peptidase_C1A_C"/>
</dbReference>
<name>A0A383VWE6_TETOB</name>
<proteinExistence type="inferred from homology"/>
<feature type="domain" description="Peptidase C1A papain C-terminal" evidence="2">
    <location>
        <begin position="24"/>
        <end position="198"/>
    </location>
</feature>
<gene>
    <name evidence="3" type="ORF">BQ4739_LOCUS10069</name>
</gene>
<dbReference type="GO" id="GO:0006508">
    <property type="term" value="P:proteolysis"/>
    <property type="evidence" value="ECO:0007669"/>
    <property type="project" value="InterPro"/>
</dbReference>
<dbReference type="SUPFAM" id="SSF54001">
    <property type="entry name" value="Cysteine proteinases"/>
    <property type="match status" value="1"/>
</dbReference>
<protein>
    <recommendedName>
        <fullName evidence="2">Peptidase C1A papain C-terminal domain-containing protein</fullName>
    </recommendedName>
</protein>
<dbReference type="Proteomes" id="UP000256970">
    <property type="component" value="Unassembled WGS sequence"/>
</dbReference>
<accession>A0A383VWE6</accession>
<dbReference type="Gene3D" id="3.90.70.10">
    <property type="entry name" value="Cysteine proteinases"/>
    <property type="match status" value="1"/>
</dbReference>
<dbReference type="EMBL" id="FNXT01000955">
    <property type="protein sequence ID" value="SZX69797.1"/>
    <property type="molecule type" value="Genomic_DNA"/>
</dbReference>
<dbReference type="AlphaFoldDB" id="A0A383VWE6"/>